<dbReference type="InterPro" id="IPR025194">
    <property type="entry name" value="RodZ-like_C"/>
</dbReference>
<gene>
    <name evidence="3" type="primary">rodZ</name>
    <name evidence="3" type="ORF">VST7929_00711</name>
</gene>
<dbReference type="InterPro" id="IPR050400">
    <property type="entry name" value="Bact_Cytoskel_RodZ"/>
</dbReference>
<reference evidence="3" key="1">
    <citation type="submission" date="2021-11" db="EMBL/GenBank/DDBJ databases">
        <authorList>
            <person name="Rodrigo-Torres L."/>
            <person name="Arahal R. D."/>
            <person name="Lucena T."/>
        </authorList>
    </citation>
    <scope>NUCLEOTIDE SEQUENCE</scope>
    <source>
        <strain evidence="3">CECT 7929</strain>
    </source>
</reference>
<evidence type="ECO:0000259" key="2">
    <source>
        <dbReference type="Pfam" id="PF13464"/>
    </source>
</evidence>
<dbReference type="Proteomes" id="UP000838672">
    <property type="component" value="Unassembled WGS sequence"/>
</dbReference>
<evidence type="ECO:0000256" key="1">
    <source>
        <dbReference type="SAM" id="Phobius"/>
    </source>
</evidence>
<keyword evidence="1" id="KW-0472">Membrane</keyword>
<dbReference type="CDD" id="cd00093">
    <property type="entry name" value="HTH_XRE"/>
    <property type="match status" value="1"/>
</dbReference>
<dbReference type="EMBL" id="CAKLDI010000001">
    <property type="protein sequence ID" value="CAH0532864.1"/>
    <property type="molecule type" value="Genomic_DNA"/>
</dbReference>
<accession>A0ABM8ZRD5</accession>
<dbReference type="InterPro" id="IPR001387">
    <property type="entry name" value="Cro/C1-type_HTH"/>
</dbReference>
<dbReference type="PANTHER" id="PTHR34475:SF1">
    <property type="entry name" value="CYTOSKELETON PROTEIN RODZ"/>
    <property type="match status" value="1"/>
</dbReference>
<sequence length="315" mass="34483">MSTDENKETRVADMEAERAVMPLPGDTLRQAREQLGYSQQHVASRLRLKLSVIKSIEDNEFDDALSATFTRGYVRSYAKFVGVEAAVVLAQLDAMGQRAVDAQAMHSFSQRTQKEASDNRVMKLTWLVLIVVAALSVVFWWQQKSLTTDAALIDQQTAVVVEEPQLAAEEAQEIEKATAPIQASRVTGEEIDQAEPASTDTSAADEKTIAAELVAPQAIAPQLPEVPEPAPVVIDGNKMDIAFVGDCWVQIKDADNRVLLNGVYGKNQQFTLEGKAPFRIKLGAPKQAVLTYKGEKVDLSRYASGKLAKLTLPQE</sequence>
<dbReference type="Pfam" id="PF13464">
    <property type="entry name" value="RodZ_C"/>
    <property type="match status" value="1"/>
</dbReference>
<keyword evidence="1" id="KW-0812">Transmembrane</keyword>
<dbReference type="PANTHER" id="PTHR34475">
    <property type="match status" value="1"/>
</dbReference>
<dbReference type="Gene3D" id="1.10.260.40">
    <property type="entry name" value="lambda repressor-like DNA-binding domains"/>
    <property type="match status" value="1"/>
</dbReference>
<protein>
    <submittedName>
        <fullName evidence="3">Cytoskeleton protein RodZ</fullName>
    </submittedName>
</protein>
<proteinExistence type="predicted"/>
<comment type="caution">
    <text evidence="3">The sequence shown here is derived from an EMBL/GenBank/DDBJ whole genome shotgun (WGS) entry which is preliminary data.</text>
</comment>
<name>A0ABM8ZRD5_9VIBR</name>
<evidence type="ECO:0000313" key="4">
    <source>
        <dbReference type="Proteomes" id="UP000838672"/>
    </source>
</evidence>
<keyword evidence="4" id="KW-1185">Reference proteome</keyword>
<feature type="domain" description="Cytoskeleton protein RodZ-like C-terminal" evidence="2">
    <location>
        <begin position="241"/>
        <end position="311"/>
    </location>
</feature>
<organism evidence="3 4">
    <name type="scientific">Vibrio stylophorae</name>
    <dbReference type="NCBI Taxonomy" id="659351"/>
    <lineage>
        <taxon>Bacteria</taxon>
        <taxon>Pseudomonadati</taxon>
        <taxon>Pseudomonadota</taxon>
        <taxon>Gammaproteobacteria</taxon>
        <taxon>Vibrionales</taxon>
        <taxon>Vibrionaceae</taxon>
        <taxon>Vibrio</taxon>
    </lineage>
</organism>
<dbReference type="RefSeq" id="WP_237464954.1">
    <property type="nucleotide sequence ID" value="NZ_CAKLDI010000001.1"/>
</dbReference>
<dbReference type="SUPFAM" id="SSF47413">
    <property type="entry name" value="lambda repressor-like DNA-binding domains"/>
    <property type="match status" value="1"/>
</dbReference>
<feature type="transmembrane region" description="Helical" evidence="1">
    <location>
        <begin position="121"/>
        <end position="141"/>
    </location>
</feature>
<dbReference type="Pfam" id="PF13413">
    <property type="entry name" value="HTH_25"/>
    <property type="match status" value="1"/>
</dbReference>
<dbReference type="InterPro" id="IPR010982">
    <property type="entry name" value="Lambda_DNA-bd_dom_sf"/>
</dbReference>
<keyword evidence="1" id="KW-1133">Transmembrane helix</keyword>
<evidence type="ECO:0000313" key="3">
    <source>
        <dbReference type="EMBL" id="CAH0532864.1"/>
    </source>
</evidence>